<feature type="compositionally biased region" description="Low complexity" evidence="1">
    <location>
        <begin position="520"/>
        <end position="531"/>
    </location>
</feature>
<feature type="compositionally biased region" description="Basic and acidic residues" evidence="1">
    <location>
        <begin position="503"/>
        <end position="516"/>
    </location>
</feature>
<gene>
    <name evidence="2" type="ORF">PCL_04791</name>
</gene>
<feature type="compositionally biased region" description="Basic residues" evidence="1">
    <location>
        <begin position="897"/>
        <end position="913"/>
    </location>
</feature>
<protein>
    <recommendedName>
        <fullName evidence="4">Histidine kinase group protein</fullName>
    </recommendedName>
</protein>
<feature type="compositionally biased region" description="Low complexity" evidence="1">
    <location>
        <begin position="20"/>
        <end position="31"/>
    </location>
</feature>
<dbReference type="AlphaFoldDB" id="A0A2U3DWM5"/>
<proteinExistence type="predicted"/>
<dbReference type="Proteomes" id="UP000245956">
    <property type="component" value="Unassembled WGS sequence"/>
</dbReference>
<feature type="region of interest" description="Disordered" evidence="1">
    <location>
        <begin position="766"/>
        <end position="792"/>
    </location>
</feature>
<feature type="region of interest" description="Disordered" evidence="1">
    <location>
        <begin position="1"/>
        <end position="91"/>
    </location>
</feature>
<feature type="compositionally biased region" description="Basic and acidic residues" evidence="1">
    <location>
        <begin position="428"/>
        <end position="437"/>
    </location>
</feature>
<feature type="compositionally biased region" description="Gly residues" evidence="1">
    <location>
        <begin position="919"/>
        <end position="929"/>
    </location>
</feature>
<feature type="compositionally biased region" description="Low complexity" evidence="1">
    <location>
        <begin position="489"/>
        <end position="502"/>
    </location>
</feature>
<accession>A0A2U3DWM5</accession>
<reference evidence="2 3" key="1">
    <citation type="journal article" date="2016" name="Front. Microbiol.">
        <title>Genome and transcriptome sequences reveal the specific parasitism of the nematophagous Purpureocillium lilacinum 36-1.</title>
        <authorList>
            <person name="Xie J."/>
            <person name="Li S."/>
            <person name="Mo C."/>
            <person name="Xiao X."/>
            <person name="Peng D."/>
            <person name="Wang G."/>
            <person name="Xiao Y."/>
        </authorList>
    </citation>
    <scope>NUCLEOTIDE SEQUENCE [LARGE SCALE GENOMIC DNA]</scope>
    <source>
        <strain evidence="2 3">36-1</strain>
    </source>
</reference>
<evidence type="ECO:0000313" key="2">
    <source>
        <dbReference type="EMBL" id="PWI66653.1"/>
    </source>
</evidence>
<evidence type="ECO:0000313" key="3">
    <source>
        <dbReference type="Proteomes" id="UP000245956"/>
    </source>
</evidence>
<feature type="region of interest" description="Disordered" evidence="1">
    <location>
        <begin position="897"/>
        <end position="929"/>
    </location>
</feature>
<organism evidence="2 3">
    <name type="scientific">Purpureocillium lilacinum</name>
    <name type="common">Paecilomyces lilacinus</name>
    <dbReference type="NCBI Taxonomy" id="33203"/>
    <lineage>
        <taxon>Eukaryota</taxon>
        <taxon>Fungi</taxon>
        <taxon>Dikarya</taxon>
        <taxon>Ascomycota</taxon>
        <taxon>Pezizomycotina</taxon>
        <taxon>Sordariomycetes</taxon>
        <taxon>Hypocreomycetidae</taxon>
        <taxon>Hypocreales</taxon>
        <taxon>Ophiocordycipitaceae</taxon>
        <taxon>Purpureocillium</taxon>
    </lineage>
</organism>
<feature type="compositionally biased region" description="Low complexity" evidence="1">
    <location>
        <begin position="767"/>
        <end position="792"/>
    </location>
</feature>
<evidence type="ECO:0008006" key="4">
    <source>
        <dbReference type="Google" id="ProtNLM"/>
    </source>
</evidence>
<feature type="compositionally biased region" description="Polar residues" evidence="1">
    <location>
        <begin position="413"/>
        <end position="425"/>
    </location>
</feature>
<name>A0A2U3DWM5_PURLI</name>
<dbReference type="EMBL" id="LCWV01000023">
    <property type="protein sequence ID" value="PWI66653.1"/>
    <property type="molecule type" value="Genomic_DNA"/>
</dbReference>
<comment type="caution">
    <text evidence="2">The sequence shown here is derived from an EMBL/GenBank/DDBJ whole genome shotgun (WGS) entry which is preliminary data.</text>
</comment>
<feature type="region of interest" description="Disordered" evidence="1">
    <location>
        <begin position="413"/>
        <end position="550"/>
    </location>
</feature>
<evidence type="ECO:0000256" key="1">
    <source>
        <dbReference type="SAM" id="MobiDB-lite"/>
    </source>
</evidence>
<feature type="compositionally biased region" description="Low complexity" evidence="1">
    <location>
        <begin position="63"/>
        <end position="90"/>
    </location>
</feature>
<feature type="compositionally biased region" description="Basic residues" evidence="1">
    <location>
        <begin position="1"/>
        <end position="11"/>
    </location>
</feature>
<feature type="compositionally biased region" description="Basic and acidic residues" evidence="1">
    <location>
        <begin position="446"/>
        <end position="462"/>
    </location>
</feature>
<sequence>MAKKKKNRSKKVTAQAAAGSESPQPQTQPPSADLGLTPKPDTAAPEQGQPQQKNKTEKQVTDTSTQASSAASSSSSSSQPAPSTSSSSSPIITRNKYDFVRRIAHNSFQSLRRADSMRIHCRFWRNFSAYHGSWASVPLEVLEVAAMVNYNTARPRPIDPAILFDLVKIRKSVEEATDLAVRALSDTVSSAMSSVNSVSGLRAMTSLRGAPQKKTGHGLKMSHERRLRMRELAVQKLARAYRVDDIAACIVTMQGTTSLDDIAGLVLQSHPDNPDARFVHFFHEKILSRNLAGPECFRALEEIMALESKQPELLRTLASLKGATGDMAGAACDLSHAMAFSKYHGESHRSANQDAPSTEQQQQQQSPQVGRHNVQLPEDKRPSGFEGQLVFHRGSVYLADACDRLLKALGEPTDSNKTVQKTDASLSGDKDAVEADARQPPLADEAITKADAGKRHEKEAERLQTPQSDQAAALTDISKPDKREPELLQQSQSDQVTQTDSTSKSDKKEAELHEPPQSDQAAQTGNNNTNQPDDKEPALPPKAKKLGSAAADECRQAKALAKHALHDIMFFLNQFDYSPNMPAMLSKDYNERMRLASQGNRNPRSTVSHAAAAAMPPHKLYTLADLLSASPPADLPEYPSQEALKQGRHDVVGVAPQGGGGGGGGGGGDAVDTCESVTYHPLLSEALHSVLLCHCIAQTPLAEIKRHAYMVARLIRLCDGWPAFHSTRSSARTDWEDLLRQKGGDWLDLGAEWKFLCEPAPVPGYTPRLPRSSSSSVPSSSSSAPDRRTASAAAATLVAGANDGNNNNAAAAAATHDHHCGANPQTKCRSPFCPNSQSAGPSATHQSAMNLAVELFQDGDHGGWDGAAVVSDRAVAVRRWINEVPFIRAVRRKKRVVVGKDHHGHSHHHHHGGRHADTAGGGTGGTGAT</sequence>
<feature type="region of interest" description="Disordered" evidence="1">
    <location>
        <begin position="343"/>
        <end position="385"/>
    </location>
</feature>